<feature type="domain" description="LIM zinc-binding" evidence="10">
    <location>
        <begin position="249"/>
        <end position="307"/>
    </location>
</feature>
<evidence type="ECO:0000256" key="3">
    <source>
        <dbReference type="ARBA" id="ARBA00022737"/>
    </source>
</evidence>
<dbReference type="CDD" id="cd09335">
    <property type="entry name" value="LIM5_PINCH"/>
    <property type="match status" value="1"/>
</dbReference>
<gene>
    <name evidence="11" type="ORF">EG68_06474</name>
</gene>
<dbReference type="GO" id="GO:0005925">
    <property type="term" value="C:focal adhesion"/>
    <property type="evidence" value="ECO:0007669"/>
    <property type="project" value="TreeGrafter"/>
</dbReference>
<accession>A0A8S9YTF6</accession>
<organism evidence="11 12">
    <name type="scientific">Paragonimus skrjabini miyazakii</name>
    <dbReference type="NCBI Taxonomy" id="59628"/>
    <lineage>
        <taxon>Eukaryota</taxon>
        <taxon>Metazoa</taxon>
        <taxon>Spiralia</taxon>
        <taxon>Lophotrochozoa</taxon>
        <taxon>Platyhelminthes</taxon>
        <taxon>Trematoda</taxon>
        <taxon>Digenea</taxon>
        <taxon>Plagiorchiida</taxon>
        <taxon>Troglotremata</taxon>
        <taxon>Troglotrematidae</taxon>
        <taxon>Paragonimus</taxon>
    </lineage>
</organism>
<evidence type="ECO:0000256" key="4">
    <source>
        <dbReference type="ARBA" id="ARBA00022833"/>
    </source>
</evidence>
<keyword evidence="3" id="KW-0677">Repeat</keyword>
<name>A0A8S9YTF6_9TREM</name>
<dbReference type="EMBL" id="JTDE01003238">
    <property type="protein sequence ID" value="KAF7256301.1"/>
    <property type="molecule type" value="Genomic_DNA"/>
</dbReference>
<dbReference type="FunFam" id="2.10.110.10:FF:000017">
    <property type="entry name" value="Lim and senescent cell antigen-like-containing"/>
    <property type="match status" value="1"/>
</dbReference>
<dbReference type="SMART" id="SM00132">
    <property type="entry name" value="LIM"/>
    <property type="match status" value="5"/>
</dbReference>
<evidence type="ECO:0000256" key="1">
    <source>
        <dbReference type="ARBA" id="ARBA00004282"/>
    </source>
</evidence>
<dbReference type="InterPro" id="IPR001781">
    <property type="entry name" value="Znf_LIM"/>
</dbReference>
<dbReference type="OrthoDB" id="20689at2759"/>
<evidence type="ECO:0000256" key="8">
    <source>
        <dbReference type="ARBA" id="ARBA00077237"/>
    </source>
</evidence>
<evidence type="ECO:0000256" key="2">
    <source>
        <dbReference type="ARBA" id="ARBA00022723"/>
    </source>
</evidence>
<evidence type="ECO:0000256" key="9">
    <source>
        <dbReference type="PROSITE-ProRule" id="PRU00125"/>
    </source>
</evidence>
<dbReference type="GO" id="GO:0005911">
    <property type="term" value="C:cell-cell junction"/>
    <property type="evidence" value="ECO:0007669"/>
    <property type="project" value="TreeGrafter"/>
</dbReference>
<dbReference type="CDD" id="cd09332">
    <property type="entry name" value="LIM2_PINCH"/>
    <property type="match status" value="1"/>
</dbReference>
<feature type="domain" description="LIM zinc-binding" evidence="10">
    <location>
        <begin position="124"/>
        <end position="185"/>
    </location>
</feature>
<dbReference type="GO" id="GO:0005737">
    <property type="term" value="C:cytoplasm"/>
    <property type="evidence" value="ECO:0007669"/>
    <property type="project" value="TreeGrafter"/>
</dbReference>
<dbReference type="GO" id="GO:0046872">
    <property type="term" value="F:metal ion binding"/>
    <property type="evidence" value="ECO:0007669"/>
    <property type="project" value="UniProtKB-KW"/>
</dbReference>
<dbReference type="Gene3D" id="2.10.110.10">
    <property type="entry name" value="Cysteine Rich Protein"/>
    <property type="match status" value="5"/>
</dbReference>
<dbReference type="CDD" id="cd09333">
    <property type="entry name" value="LIM3_PINCH"/>
    <property type="match status" value="1"/>
</dbReference>
<dbReference type="PROSITE" id="PS50023">
    <property type="entry name" value="LIM_DOMAIN_2"/>
    <property type="match status" value="4"/>
</dbReference>
<dbReference type="FunFam" id="2.10.110.10:FF:000011">
    <property type="entry name" value="Lim and senescent cell antigen-like-containing"/>
    <property type="match status" value="1"/>
</dbReference>
<evidence type="ECO:0000256" key="5">
    <source>
        <dbReference type="ARBA" id="ARBA00022949"/>
    </source>
</evidence>
<dbReference type="PROSITE" id="PS00028">
    <property type="entry name" value="ZINC_FINGER_C2H2_1"/>
    <property type="match status" value="1"/>
</dbReference>
<evidence type="ECO:0000256" key="6">
    <source>
        <dbReference type="ARBA" id="ARBA00023038"/>
    </source>
</evidence>
<feature type="domain" description="LIM zinc-binding" evidence="10">
    <location>
        <begin position="187"/>
        <end position="244"/>
    </location>
</feature>
<dbReference type="PROSITE" id="PS00478">
    <property type="entry name" value="LIM_DOMAIN_1"/>
    <property type="match status" value="2"/>
</dbReference>
<comment type="subcellular location">
    <subcellularLocation>
        <location evidence="1">Cell junction</location>
    </subcellularLocation>
</comment>
<dbReference type="GO" id="GO:1900026">
    <property type="term" value="P:positive regulation of substrate adhesion-dependent cell spreading"/>
    <property type="evidence" value="ECO:0007669"/>
    <property type="project" value="TreeGrafter"/>
</dbReference>
<comment type="caution">
    <text evidence="11">The sequence shown here is derived from an EMBL/GenBank/DDBJ whole genome shotgun (WGS) entry which is preliminary data.</text>
</comment>
<sequence>MISNLLRPDNSNNTPRSIEIPYFHGRRHRNRPPEFNCPTRVHLLHHPETDQCKFRDLLKSVNHVRNHIKRCFYQGEIVGGTFKCVFGMALAEPPPPVADASNESLHNYQEELDAAVNDLDSSSAYCMRCADAFQFNEKVVQAKEQTYHVKCFVCSQCFQPFPDGVYYEFDGRKYCEHDFHVLFAPCCGKCGCFISGRVIKAVNSNWHPDCFRCQSCDNCLADEGFVKLHGRVLCHACNAREKATGLTHPICHKCRAAIDPGQELKYRSEVYHAYHFNCASCASELSSDAREKDGELFCLRCHDKMGIPICGACRRPIEERVVHALGKTWHVEHFVCARCEKPFLGSRHYEKKGLAYCELHYQLLFGMLCYSCNQVIPGETVYALNKAWCVEHFGCSICDRRLSPKTKFYEFDLKPVCKSCYELFPMELRKRIAKMHKMEG</sequence>
<dbReference type="Proteomes" id="UP000822476">
    <property type="component" value="Unassembled WGS sequence"/>
</dbReference>
<proteinExistence type="predicted"/>
<dbReference type="SUPFAM" id="SSF57716">
    <property type="entry name" value="Glucocorticoid receptor-like (DNA-binding domain)"/>
    <property type="match status" value="5"/>
</dbReference>
<dbReference type="CDD" id="cd09331">
    <property type="entry name" value="LIM1_PINCH"/>
    <property type="match status" value="1"/>
</dbReference>
<dbReference type="Pfam" id="PF00412">
    <property type="entry name" value="LIM"/>
    <property type="match status" value="5"/>
</dbReference>
<keyword evidence="4 9" id="KW-0862">Zinc</keyword>
<protein>
    <recommendedName>
        <fullName evidence="7">LIM and senescent cell antigen-like-containing domain protein 2</fullName>
    </recommendedName>
    <alternativeName>
        <fullName evidence="8">Particularly interesting new Cys-His protein 2</fullName>
    </alternativeName>
</protein>
<keyword evidence="6 9" id="KW-0440">LIM domain</keyword>
<evidence type="ECO:0000313" key="12">
    <source>
        <dbReference type="Proteomes" id="UP000822476"/>
    </source>
</evidence>
<keyword evidence="5" id="KW-0965">Cell junction</keyword>
<keyword evidence="2 9" id="KW-0479">Metal-binding</keyword>
<feature type="domain" description="LIM zinc-binding" evidence="10">
    <location>
        <begin position="308"/>
        <end position="367"/>
    </location>
</feature>
<dbReference type="InterPro" id="IPR013087">
    <property type="entry name" value="Znf_C2H2_type"/>
</dbReference>
<dbReference type="PANTHER" id="PTHR24210">
    <property type="entry name" value="LIM DOMAIN-CONTAINING PROTEIN"/>
    <property type="match status" value="1"/>
</dbReference>
<evidence type="ECO:0000313" key="11">
    <source>
        <dbReference type="EMBL" id="KAF7256301.1"/>
    </source>
</evidence>
<dbReference type="GO" id="GO:0098609">
    <property type="term" value="P:cell-cell adhesion"/>
    <property type="evidence" value="ECO:0007669"/>
    <property type="project" value="TreeGrafter"/>
</dbReference>
<dbReference type="FunFam" id="2.10.110.10:FF:000029">
    <property type="entry name" value="LIM and senescent cell antigen-like-containing domain protein"/>
    <property type="match status" value="1"/>
</dbReference>
<dbReference type="InterPro" id="IPR017351">
    <property type="entry name" value="PINCH-1-4-like"/>
</dbReference>
<dbReference type="PANTHER" id="PTHR24210:SF0">
    <property type="entry name" value="LIM DOMAIN-CONTAINING PROTEIN"/>
    <property type="match status" value="1"/>
</dbReference>
<evidence type="ECO:0000259" key="10">
    <source>
        <dbReference type="PROSITE" id="PS50023"/>
    </source>
</evidence>
<dbReference type="AlphaFoldDB" id="A0A8S9YTF6"/>
<dbReference type="CDD" id="cd09334">
    <property type="entry name" value="LIM4_PINCH"/>
    <property type="match status" value="1"/>
</dbReference>
<dbReference type="InterPro" id="IPR047944">
    <property type="entry name" value="LIMS1/2-like_LIM1"/>
</dbReference>
<keyword evidence="12" id="KW-1185">Reference proteome</keyword>
<evidence type="ECO:0000256" key="7">
    <source>
        <dbReference type="ARBA" id="ARBA00074076"/>
    </source>
</evidence>
<dbReference type="GO" id="GO:2001046">
    <property type="term" value="P:positive regulation of integrin-mediated signaling pathway"/>
    <property type="evidence" value="ECO:0007669"/>
    <property type="project" value="TreeGrafter"/>
</dbReference>
<dbReference type="GO" id="GO:0045216">
    <property type="term" value="P:cell-cell junction organization"/>
    <property type="evidence" value="ECO:0007669"/>
    <property type="project" value="TreeGrafter"/>
</dbReference>
<reference evidence="11" key="1">
    <citation type="submission" date="2019-07" db="EMBL/GenBank/DDBJ databases">
        <title>Annotation for the trematode Paragonimus miyazaki's.</title>
        <authorList>
            <person name="Choi Y.-J."/>
        </authorList>
    </citation>
    <scope>NUCLEOTIDE SEQUENCE</scope>
    <source>
        <strain evidence="11">Japan</strain>
    </source>
</reference>